<dbReference type="InterPro" id="IPR050596">
    <property type="entry name" value="AspAT/PAT-like"/>
</dbReference>
<feature type="domain" description="Aminotransferase class I/classII large" evidence="7">
    <location>
        <begin position="32"/>
        <end position="381"/>
    </location>
</feature>
<dbReference type="FunFam" id="3.40.640.10:FF:000033">
    <property type="entry name" value="Aspartate aminotransferase"/>
    <property type="match status" value="1"/>
</dbReference>
<accession>A0A1H7FBY1</accession>
<dbReference type="InterPro" id="IPR004839">
    <property type="entry name" value="Aminotransferase_I/II_large"/>
</dbReference>
<dbReference type="GO" id="GO:0030170">
    <property type="term" value="F:pyridoxal phosphate binding"/>
    <property type="evidence" value="ECO:0007669"/>
    <property type="project" value="InterPro"/>
</dbReference>
<sequence>MIDYSKVLSPAIVNMKPSGIRKFFDIAQQLEGVISLGVGEPDFKTPWVVRREAINVLEKGRTSYTANAGLADLRKEASRYFSDRIGVDYDPNDEIIITVGGSEGIDLCIRSIVTAGDEVLIVQPSFVCYCPIVTLSGGVPVPIETKAENEFRLTAEELRSKITDKTKLLVLPYPNNPTGAIMRREDLEEIADVLRGTNILVLSDEIYSELTYSGKHVSFASLPDMRERTIVINGFSKAYAMTGWRLGIAAAPRELTSQMLKLHQYAIMSSPTVSQFAAITALRECDEDIVKMRDEYDMRRRYLVDAFNKLGLDCFTPQGAFYVFPCIKSTGLSSSDFCEKLVYSKKVAVVPGNAFGECGEGFVRVSYAYSLSHLREAIKRIGEFLEELKNGTL</sequence>
<dbReference type="InterPro" id="IPR015424">
    <property type="entry name" value="PyrdxlP-dep_Trfase"/>
</dbReference>
<dbReference type="PANTHER" id="PTHR46383:SF3">
    <property type="entry name" value="ASPARTATE AMINOTRANSFERASE-RELATED"/>
    <property type="match status" value="1"/>
</dbReference>
<dbReference type="InterPro" id="IPR015422">
    <property type="entry name" value="PyrdxlP-dep_Trfase_small"/>
</dbReference>
<dbReference type="EMBL" id="FOAT01000001">
    <property type="protein sequence ID" value="SEK21902.1"/>
    <property type="molecule type" value="Genomic_DNA"/>
</dbReference>
<comment type="similarity">
    <text evidence="2 6">Belongs to the class-I pyridoxal-phosphate-dependent aminotransferase family.</text>
</comment>
<evidence type="ECO:0000256" key="6">
    <source>
        <dbReference type="RuleBase" id="RU000481"/>
    </source>
</evidence>
<dbReference type="AlphaFoldDB" id="A0A1H7FBY1"/>
<dbReference type="EC" id="2.6.1.-" evidence="6"/>
<dbReference type="Pfam" id="PF00155">
    <property type="entry name" value="Aminotran_1_2"/>
    <property type="match status" value="1"/>
</dbReference>
<evidence type="ECO:0000256" key="2">
    <source>
        <dbReference type="ARBA" id="ARBA00007441"/>
    </source>
</evidence>
<dbReference type="Gene3D" id="3.40.640.10">
    <property type="entry name" value="Type I PLP-dependent aspartate aminotransferase-like (Major domain)"/>
    <property type="match status" value="1"/>
</dbReference>
<dbReference type="PANTHER" id="PTHR46383">
    <property type="entry name" value="ASPARTATE AMINOTRANSFERASE"/>
    <property type="match status" value="1"/>
</dbReference>
<dbReference type="InterPro" id="IPR015421">
    <property type="entry name" value="PyrdxlP-dep_Trfase_major"/>
</dbReference>
<dbReference type="RefSeq" id="WP_170844227.1">
    <property type="nucleotide sequence ID" value="NZ_FOAT01000001.1"/>
</dbReference>
<keyword evidence="4 6" id="KW-0808">Transferase</keyword>
<dbReference type="Proteomes" id="UP000186015">
    <property type="component" value="Unassembled WGS sequence"/>
</dbReference>
<protein>
    <recommendedName>
        <fullName evidence="6">Aminotransferase</fullName>
        <ecNumber evidence="6">2.6.1.-</ecNumber>
    </recommendedName>
</protein>
<dbReference type="InterPro" id="IPR004838">
    <property type="entry name" value="NHTrfase_class1_PyrdxlP-BS"/>
</dbReference>
<evidence type="ECO:0000256" key="1">
    <source>
        <dbReference type="ARBA" id="ARBA00001933"/>
    </source>
</evidence>
<name>A0A1H7FBY1_RUMAL</name>
<dbReference type="GO" id="GO:0006520">
    <property type="term" value="P:amino acid metabolic process"/>
    <property type="evidence" value="ECO:0007669"/>
    <property type="project" value="InterPro"/>
</dbReference>
<evidence type="ECO:0000313" key="8">
    <source>
        <dbReference type="EMBL" id="SEK21902.1"/>
    </source>
</evidence>
<dbReference type="CDD" id="cd00609">
    <property type="entry name" value="AAT_like"/>
    <property type="match status" value="1"/>
</dbReference>
<keyword evidence="3 6" id="KW-0032">Aminotransferase</keyword>
<dbReference type="PROSITE" id="PS00105">
    <property type="entry name" value="AA_TRANSFER_CLASS_1"/>
    <property type="match status" value="1"/>
</dbReference>
<evidence type="ECO:0000256" key="5">
    <source>
        <dbReference type="ARBA" id="ARBA00022898"/>
    </source>
</evidence>
<evidence type="ECO:0000256" key="3">
    <source>
        <dbReference type="ARBA" id="ARBA00022576"/>
    </source>
</evidence>
<reference evidence="8 9" key="1">
    <citation type="submission" date="2016-10" db="EMBL/GenBank/DDBJ databases">
        <authorList>
            <person name="de Groot N.N."/>
        </authorList>
    </citation>
    <scope>NUCLEOTIDE SEQUENCE [LARGE SCALE GENOMIC DNA]</scope>
    <source>
        <strain evidence="8 9">KH2T6</strain>
    </source>
</reference>
<organism evidence="8 9">
    <name type="scientific">Ruminococcus albus</name>
    <dbReference type="NCBI Taxonomy" id="1264"/>
    <lineage>
        <taxon>Bacteria</taxon>
        <taxon>Bacillati</taxon>
        <taxon>Bacillota</taxon>
        <taxon>Clostridia</taxon>
        <taxon>Eubacteriales</taxon>
        <taxon>Oscillospiraceae</taxon>
        <taxon>Ruminococcus</taxon>
    </lineage>
</organism>
<dbReference type="GO" id="GO:0008483">
    <property type="term" value="F:transaminase activity"/>
    <property type="evidence" value="ECO:0007669"/>
    <property type="project" value="UniProtKB-KW"/>
</dbReference>
<gene>
    <name evidence="8" type="ORF">SAMN05216469_101141</name>
</gene>
<evidence type="ECO:0000259" key="7">
    <source>
        <dbReference type="Pfam" id="PF00155"/>
    </source>
</evidence>
<keyword evidence="5" id="KW-0663">Pyridoxal phosphate</keyword>
<dbReference type="Gene3D" id="3.90.1150.10">
    <property type="entry name" value="Aspartate Aminotransferase, domain 1"/>
    <property type="match status" value="1"/>
</dbReference>
<dbReference type="SUPFAM" id="SSF53383">
    <property type="entry name" value="PLP-dependent transferases"/>
    <property type="match status" value="1"/>
</dbReference>
<proteinExistence type="inferred from homology"/>
<evidence type="ECO:0000313" key="9">
    <source>
        <dbReference type="Proteomes" id="UP000186015"/>
    </source>
</evidence>
<comment type="cofactor">
    <cofactor evidence="1 6">
        <name>pyridoxal 5'-phosphate</name>
        <dbReference type="ChEBI" id="CHEBI:597326"/>
    </cofactor>
</comment>
<evidence type="ECO:0000256" key="4">
    <source>
        <dbReference type="ARBA" id="ARBA00022679"/>
    </source>
</evidence>